<dbReference type="Gene3D" id="2.40.170.20">
    <property type="entry name" value="TonB-dependent receptor, beta-barrel domain"/>
    <property type="match status" value="1"/>
</dbReference>
<dbReference type="PROSITE" id="PS52016">
    <property type="entry name" value="TONB_DEPENDENT_REC_3"/>
    <property type="match status" value="1"/>
</dbReference>
<feature type="domain" description="TonB-dependent receptor plug" evidence="14">
    <location>
        <begin position="58"/>
        <end position="133"/>
    </location>
</feature>
<evidence type="ECO:0000256" key="8">
    <source>
        <dbReference type="ARBA" id="ARBA00023170"/>
    </source>
</evidence>
<keyword evidence="5 12" id="KW-0732">Signal</keyword>
<sequence length="666" mass="76011">MHKRIGMLAALWAMSYFSSLAAAPMITTDTLVAKELQGVEIVETPRTREIQSNVPLRIWNSSDLLQRGVTDLSDVLQRIPGTNLRDYGGAGSMKTLGVRGFGAAHTGVKFNGVMLNESQTGAVDLSRYTLNNVGVLQLSVGDDQDVLVSARQLVSVAVLSIETLRATFDNQQPHLSTQLRFGSFGLINPFLRYEQALNQRFALSASGEYTYYEGNYPFLLRNGIFITHERRTHNRMNEGRGQFDFAWKVGQNGRLNGTLFYHNSYKLLPGMVHFYSALSGEKLHEGNAFAQLQWQQSSDDGRWRVRMQGKWNWFATHYRDELATGNVHDADYNQREAYISGAVSYQVATQVFVSYAADYFFNNLSGSLNTDVRPYRHSLLQSLTGKYMLPRFTAIARLLLSVYDNGAHRGTASKDAQKLSPSVSLSWQVLPAEQFYLRAAYKNIFRMPTFNENYFYHFGSPMLKPETTQQYTLGLTWQHQLTRMWQALFTLDGYMNRVGNQIVAVPYNMFVWTNINLGKVNSNGLELTTQQTLSLTPRQQFMFYASYSFQHTVNRTDVTTDSYNKQIAYIPKHTTAASLTWRNPWVNLSVTATGMSRRWATHAHYDGTDLNGFWNVGFSVHRTFPLHKAVLMVRGDVKNLFGQQYEFVANYPMPRINYQFTMNYQF</sequence>
<organism evidence="15 16">
    <name type="scientific">Segatella oulorum</name>
    <dbReference type="NCBI Taxonomy" id="28136"/>
    <lineage>
        <taxon>Bacteria</taxon>
        <taxon>Pseudomonadati</taxon>
        <taxon>Bacteroidota</taxon>
        <taxon>Bacteroidia</taxon>
        <taxon>Bacteroidales</taxon>
        <taxon>Prevotellaceae</taxon>
        <taxon>Segatella</taxon>
    </lineage>
</organism>
<dbReference type="InterPro" id="IPR039426">
    <property type="entry name" value="TonB-dep_rcpt-like"/>
</dbReference>
<accession>A0A1T4Q472</accession>
<evidence type="ECO:0000256" key="5">
    <source>
        <dbReference type="ARBA" id="ARBA00022729"/>
    </source>
</evidence>
<dbReference type="InterPro" id="IPR000531">
    <property type="entry name" value="Beta-barrel_TonB"/>
</dbReference>
<dbReference type="Gene3D" id="2.170.130.10">
    <property type="entry name" value="TonB-dependent receptor, plug domain"/>
    <property type="match status" value="1"/>
</dbReference>
<keyword evidence="8 15" id="KW-0675">Receptor</keyword>
<dbReference type="InterPro" id="IPR036942">
    <property type="entry name" value="Beta-barrel_TonB_sf"/>
</dbReference>
<dbReference type="GO" id="GO:0009279">
    <property type="term" value="C:cell outer membrane"/>
    <property type="evidence" value="ECO:0007669"/>
    <property type="project" value="UniProtKB-SubCell"/>
</dbReference>
<keyword evidence="9 10" id="KW-0998">Cell outer membrane</keyword>
<dbReference type="Pfam" id="PF07715">
    <property type="entry name" value="Plug"/>
    <property type="match status" value="1"/>
</dbReference>
<evidence type="ECO:0000259" key="14">
    <source>
        <dbReference type="Pfam" id="PF07715"/>
    </source>
</evidence>
<feature type="chain" id="PRO_5012639902" evidence="12">
    <location>
        <begin position="22"/>
        <end position="666"/>
    </location>
</feature>
<evidence type="ECO:0000259" key="13">
    <source>
        <dbReference type="Pfam" id="PF00593"/>
    </source>
</evidence>
<evidence type="ECO:0000256" key="10">
    <source>
        <dbReference type="PROSITE-ProRule" id="PRU01360"/>
    </source>
</evidence>
<keyword evidence="2 10" id="KW-0813">Transport</keyword>
<dbReference type="AlphaFoldDB" id="A0A1T4Q472"/>
<evidence type="ECO:0000313" key="15">
    <source>
        <dbReference type="EMBL" id="SJZ98311.1"/>
    </source>
</evidence>
<dbReference type="GO" id="GO:0044718">
    <property type="term" value="P:siderophore transmembrane transport"/>
    <property type="evidence" value="ECO:0007669"/>
    <property type="project" value="TreeGrafter"/>
</dbReference>
<keyword evidence="7 10" id="KW-0472">Membrane</keyword>
<evidence type="ECO:0000256" key="11">
    <source>
        <dbReference type="RuleBase" id="RU003357"/>
    </source>
</evidence>
<keyword evidence="3 10" id="KW-1134">Transmembrane beta strand</keyword>
<evidence type="ECO:0000256" key="3">
    <source>
        <dbReference type="ARBA" id="ARBA00022452"/>
    </source>
</evidence>
<name>A0A1T4Q472_9BACT</name>
<evidence type="ECO:0000313" key="16">
    <source>
        <dbReference type="Proteomes" id="UP000190065"/>
    </source>
</evidence>
<gene>
    <name evidence="15" type="ORF">SAMN02745202_01676</name>
</gene>
<reference evidence="15 16" key="1">
    <citation type="submission" date="2017-02" db="EMBL/GenBank/DDBJ databases">
        <authorList>
            <person name="Peterson S.W."/>
        </authorList>
    </citation>
    <scope>NUCLEOTIDE SEQUENCE [LARGE SCALE GENOMIC DNA]</scope>
    <source>
        <strain evidence="15 16">ATCC 43324</strain>
    </source>
</reference>
<dbReference type="GO" id="GO:0015344">
    <property type="term" value="F:siderophore uptake transmembrane transporter activity"/>
    <property type="evidence" value="ECO:0007669"/>
    <property type="project" value="TreeGrafter"/>
</dbReference>
<dbReference type="SUPFAM" id="SSF56935">
    <property type="entry name" value="Porins"/>
    <property type="match status" value="1"/>
</dbReference>
<dbReference type="STRING" id="28136.SAMN02745202_01676"/>
<dbReference type="Pfam" id="PF00593">
    <property type="entry name" value="TonB_dep_Rec_b-barrel"/>
    <property type="match status" value="1"/>
</dbReference>
<dbReference type="InterPro" id="IPR037066">
    <property type="entry name" value="Plug_dom_sf"/>
</dbReference>
<dbReference type="RefSeq" id="WP_078805704.1">
    <property type="nucleotide sequence ID" value="NZ_FUXK01000019.1"/>
</dbReference>
<evidence type="ECO:0000256" key="4">
    <source>
        <dbReference type="ARBA" id="ARBA00022692"/>
    </source>
</evidence>
<evidence type="ECO:0000256" key="7">
    <source>
        <dbReference type="ARBA" id="ARBA00023136"/>
    </source>
</evidence>
<dbReference type="Proteomes" id="UP000190065">
    <property type="component" value="Unassembled WGS sequence"/>
</dbReference>
<feature type="domain" description="TonB-dependent receptor-like beta-barrel" evidence="13">
    <location>
        <begin position="407"/>
        <end position="640"/>
    </location>
</feature>
<dbReference type="eggNOG" id="COG4206">
    <property type="taxonomic scope" value="Bacteria"/>
</dbReference>
<evidence type="ECO:0000256" key="2">
    <source>
        <dbReference type="ARBA" id="ARBA00022448"/>
    </source>
</evidence>
<comment type="similarity">
    <text evidence="10 11">Belongs to the TonB-dependent receptor family.</text>
</comment>
<dbReference type="PANTHER" id="PTHR30069">
    <property type="entry name" value="TONB-DEPENDENT OUTER MEMBRANE RECEPTOR"/>
    <property type="match status" value="1"/>
</dbReference>
<dbReference type="PANTHER" id="PTHR30069:SF29">
    <property type="entry name" value="HEMOGLOBIN AND HEMOGLOBIN-HAPTOGLOBIN-BINDING PROTEIN 1-RELATED"/>
    <property type="match status" value="1"/>
</dbReference>
<keyword evidence="4 10" id="KW-0812">Transmembrane</keyword>
<dbReference type="EMBL" id="FUXK01000019">
    <property type="protein sequence ID" value="SJZ98311.1"/>
    <property type="molecule type" value="Genomic_DNA"/>
</dbReference>
<evidence type="ECO:0000256" key="1">
    <source>
        <dbReference type="ARBA" id="ARBA00004571"/>
    </source>
</evidence>
<feature type="signal peptide" evidence="12">
    <location>
        <begin position="1"/>
        <end position="21"/>
    </location>
</feature>
<dbReference type="InterPro" id="IPR012910">
    <property type="entry name" value="Plug_dom"/>
</dbReference>
<evidence type="ECO:0000256" key="12">
    <source>
        <dbReference type="SAM" id="SignalP"/>
    </source>
</evidence>
<keyword evidence="6 11" id="KW-0798">TonB box</keyword>
<evidence type="ECO:0000256" key="9">
    <source>
        <dbReference type="ARBA" id="ARBA00023237"/>
    </source>
</evidence>
<proteinExistence type="inferred from homology"/>
<protein>
    <submittedName>
        <fullName evidence="15">Outer membrane cobalamin receptor protein</fullName>
    </submittedName>
</protein>
<comment type="subcellular location">
    <subcellularLocation>
        <location evidence="1 10">Cell outer membrane</location>
        <topology evidence="1 10">Multi-pass membrane protein</topology>
    </subcellularLocation>
</comment>
<evidence type="ECO:0000256" key="6">
    <source>
        <dbReference type="ARBA" id="ARBA00023077"/>
    </source>
</evidence>